<keyword evidence="3 13" id="KW-0540">Nuclease</keyword>
<dbReference type="SUPFAM" id="SSF53098">
    <property type="entry name" value="Ribonuclease H-like"/>
    <property type="match status" value="1"/>
</dbReference>
<comment type="function">
    <text evidence="13">The RuvA-RuvB-RuvC complex processes Holliday junction (HJ) DNA during genetic recombination and DNA repair. Endonuclease that resolves HJ intermediates. Cleaves cruciform DNA by making single-stranded nicks across the HJ at symmetrical positions within the homologous arms, yielding a 5'-phosphate and a 3'-hydroxyl group; requires a central core of homology in the junction. The consensus cleavage sequence is 5'-(A/T)TT(C/G)-3'. Cleavage occurs on the 3'-side of the TT dinucleotide at the point of strand exchange. HJ branch migration catalyzed by RuvA-RuvB allows RuvC to scan DNA until it finds its consensus sequence, where it cleaves and resolves the cruciform DNA.</text>
</comment>
<evidence type="ECO:0000256" key="7">
    <source>
        <dbReference type="ARBA" id="ARBA00022801"/>
    </source>
</evidence>
<comment type="catalytic activity">
    <reaction evidence="12 13">
        <text>Endonucleolytic cleavage at a junction such as a reciprocal single-stranded crossover between two homologous DNA duplexes (Holliday junction).</text>
        <dbReference type="EC" id="3.1.21.10"/>
    </reaction>
</comment>
<dbReference type="CDD" id="cd16962">
    <property type="entry name" value="RuvC"/>
    <property type="match status" value="1"/>
</dbReference>
<feature type="active site" evidence="13">
    <location>
        <position position="148"/>
    </location>
</feature>
<dbReference type="Gene3D" id="3.30.420.10">
    <property type="entry name" value="Ribonuclease H-like superfamily/Ribonuclease H"/>
    <property type="match status" value="1"/>
</dbReference>
<dbReference type="GO" id="GO:0006281">
    <property type="term" value="P:DNA repair"/>
    <property type="evidence" value="ECO:0007669"/>
    <property type="project" value="UniProtKB-UniRule"/>
</dbReference>
<evidence type="ECO:0000256" key="5">
    <source>
        <dbReference type="ARBA" id="ARBA00022759"/>
    </source>
</evidence>
<dbReference type="EC" id="3.1.21.10" evidence="13 14"/>
<keyword evidence="8 13" id="KW-0460">Magnesium</keyword>
<dbReference type="GO" id="GO:0048476">
    <property type="term" value="C:Holliday junction resolvase complex"/>
    <property type="evidence" value="ECO:0007669"/>
    <property type="project" value="UniProtKB-UniRule"/>
</dbReference>
<evidence type="ECO:0000256" key="8">
    <source>
        <dbReference type="ARBA" id="ARBA00022842"/>
    </source>
</evidence>
<keyword evidence="6 13" id="KW-0227">DNA damage</keyword>
<reference evidence="15 16" key="1">
    <citation type="journal article" date="2016" name="Nat. Commun.">
        <title>Thousands of microbial genomes shed light on interconnected biogeochemical processes in an aquifer system.</title>
        <authorList>
            <person name="Anantharaman K."/>
            <person name="Brown C.T."/>
            <person name="Hug L.A."/>
            <person name="Sharon I."/>
            <person name="Castelle C.J."/>
            <person name="Probst A.J."/>
            <person name="Thomas B.C."/>
            <person name="Singh A."/>
            <person name="Wilkins M.J."/>
            <person name="Karaoz U."/>
            <person name="Brodie E.L."/>
            <person name="Williams K.H."/>
            <person name="Hubbard S.S."/>
            <person name="Banfield J.F."/>
        </authorList>
    </citation>
    <scope>NUCLEOTIDE SEQUENCE [LARGE SCALE GENOMIC DNA]</scope>
</reference>
<keyword evidence="2 13" id="KW-0963">Cytoplasm</keyword>
<evidence type="ECO:0000256" key="2">
    <source>
        <dbReference type="ARBA" id="ARBA00022490"/>
    </source>
</evidence>
<feature type="active site" evidence="13">
    <location>
        <position position="74"/>
    </location>
</feature>
<dbReference type="PANTHER" id="PTHR30194:SF3">
    <property type="entry name" value="CROSSOVER JUNCTION ENDODEOXYRIBONUCLEASE RUVC"/>
    <property type="match status" value="1"/>
</dbReference>
<keyword evidence="7 13" id="KW-0378">Hydrolase</keyword>
<dbReference type="GO" id="GO:0006310">
    <property type="term" value="P:DNA recombination"/>
    <property type="evidence" value="ECO:0007669"/>
    <property type="project" value="UniProtKB-UniRule"/>
</dbReference>
<dbReference type="InterPro" id="IPR012337">
    <property type="entry name" value="RNaseH-like_sf"/>
</dbReference>
<proteinExistence type="inferred from homology"/>
<dbReference type="InterPro" id="IPR036397">
    <property type="entry name" value="RNaseH_sf"/>
</dbReference>
<evidence type="ECO:0000256" key="4">
    <source>
        <dbReference type="ARBA" id="ARBA00022723"/>
    </source>
</evidence>
<evidence type="ECO:0000313" key="16">
    <source>
        <dbReference type="Proteomes" id="UP000176800"/>
    </source>
</evidence>
<dbReference type="AlphaFoldDB" id="A0A1G2U632"/>
<dbReference type="GO" id="GO:0003677">
    <property type="term" value="F:DNA binding"/>
    <property type="evidence" value="ECO:0007669"/>
    <property type="project" value="UniProtKB-KW"/>
</dbReference>
<evidence type="ECO:0000256" key="12">
    <source>
        <dbReference type="ARBA" id="ARBA00029354"/>
    </source>
</evidence>
<feature type="binding site" evidence="13">
    <location>
        <position position="148"/>
    </location>
    <ligand>
        <name>Mg(2+)</name>
        <dbReference type="ChEBI" id="CHEBI:18420"/>
        <label>1</label>
    </ligand>
</feature>
<evidence type="ECO:0000256" key="3">
    <source>
        <dbReference type="ARBA" id="ARBA00022722"/>
    </source>
</evidence>
<dbReference type="Pfam" id="PF02075">
    <property type="entry name" value="RuvC"/>
    <property type="match status" value="1"/>
</dbReference>
<dbReference type="GO" id="GO:0000287">
    <property type="term" value="F:magnesium ion binding"/>
    <property type="evidence" value="ECO:0007669"/>
    <property type="project" value="UniProtKB-UniRule"/>
</dbReference>
<keyword evidence="10 13" id="KW-0233">DNA recombination</keyword>
<dbReference type="FunFam" id="3.30.420.10:FF:000002">
    <property type="entry name" value="Crossover junction endodeoxyribonuclease RuvC"/>
    <property type="match status" value="1"/>
</dbReference>
<dbReference type="EMBL" id="MHWE01000008">
    <property type="protein sequence ID" value="OHB04342.1"/>
    <property type="molecule type" value="Genomic_DNA"/>
</dbReference>
<name>A0A1G2U632_9BACT</name>
<comment type="caution">
    <text evidence="15">The sequence shown here is derived from an EMBL/GenBank/DDBJ whole genome shotgun (WGS) entry which is preliminary data.</text>
</comment>
<feature type="binding site" evidence="13">
    <location>
        <position position="14"/>
    </location>
    <ligand>
        <name>Mg(2+)</name>
        <dbReference type="ChEBI" id="CHEBI:18420"/>
        <label>1</label>
    </ligand>
</feature>
<evidence type="ECO:0000256" key="14">
    <source>
        <dbReference type="NCBIfam" id="TIGR00228"/>
    </source>
</evidence>
<dbReference type="PRINTS" id="PR00696">
    <property type="entry name" value="RSOLVASERUVC"/>
</dbReference>
<comment type="similarity">
    <text evidence="1 13">Belongs to the RuvC family.</text>
</comment>
<evidence type="ECO:0000256" key="10">
    <source>
        <dbReference type="ARBA" id="ARBA00023172"/>
    </source>
</evidence>
<evidence type="ECO:0000256" key="11">
    <source>
        <dbReference type="ARBA" id="ARBA00023204"/>
    </source>
</evidence>
<dbReference type="HAMAP" id="MF_00034">
    <property type="entry name" value="RuvC"/>
    <property type="match status" value="1"/>
</dbReference>
<keyword evidence="11 13" id="KW-0234">DNA repair</keyword>
<evidence type="ECO:0000256" key="1">
    <source>
        <dbReference type="ARBA" id="ARBA00009518"/>
    </source>
</evidence>
<dbReference type="GO" id="GO:0005737">
    <property type="term" value="C:cytoplasm"/>
    <property type="evidence" value="ECO:0007669"/>
    <property type="project" value="UniProtKB-SubCell"/>
</dbReference>
<protein>
    <recommendedName>
        <fullName evidence="13 14">Crossover junction endodeoxyribonuclease RuvC</fullName>
        <ecNumber evidence="13 14">3.1.21.10</ecNumber>
    </recommendedName>
    <alternativeName>
        <fullName evidence="13">Holliday junction nuclease RuvC</fullName>
    </alternativeName>
    <alternativeName>
        <fullName evidence="13">Holliday junction resolvase RuvC</fullName>
    </alternativeName>
</protein>
<organism evidence="15 16">
    <name type="scientific">Candidatus Zambryskibacteria bacterium RIFCSPLOWO2_01_FULL_45_21</name>
    <dbReference type="NCBI Taxonomy" id="1802761"/>
    <lineage>
        <taxon>Bacteria</taxon>
        <taxon>Candidatus Zambryskiibacteriota</taxon>
    </lineage>
</organism>
<dbReference type="Proteomes" id="UP000176800">
    <property type="component" value="Unassembled WGS sequence"/>
</dbReference>
<keyword evidence="9 13" id="KW-0238">DNA-binding</keyword>
<dbReference type="NCBIfam" id="TIGR00228">
    <property type="entry name" value="ruvC"/>
    <property type="match status" value="1"/>
</dbReference>
<feature type="binding site" evidence="13">
    <location>
        <position position="74"/>
    </location>
    <ligand>
        <name>Mg(2+)</name>
        <dbReference type="ChEBI" id="CHEBI:18420"/>
        <label>2</label>
    </ligand>
</feature>
<gene>
    <name evidence="13" type="primary">ruvC</name>
    <name evidence="15" type="ORF">A3B14_02650</name>
</gene>
<comment type="subcellular location">
    <subcellularLocation>
        <location evidence="13">Cytoplasm</location>
    </subcellularLocation>
</comment>
<accession>A0A1G2U632</accession>
<keyword evidence="4 13" id="KW-0479">Metal-binding</keyword>
<keyword evidence="5 13" id="KW-0255">Endonuclease</keyword>
<evidence type="ECO:0000256" key="13">
    <source>
        <dbReference type="HAMAP-Rule" id="MF_00034"/>
    </source>
</evidence>
<comment type="subunit">
    <text evidence="13">Homodimer which binds Holliday junction (HJ) DNA. The HJ becomes 2-fold symmetrical on binding to RuvC with unstacked arms; it has a different conformation from HJ DNA in complex with RuvA. In the full resolvosome a probable DNA-RuvA(4)-RuvB(12)-RuvC(2) complex forms which resolves the HJ.</text>
</comment>
<sequence>MPRKFKNARIIGIDPGYDRLGVAVIEKSLNENKVIFSDCLISNRKETLAERITYLGEEISKIIKKYKPTVLAIEKIFFNENQKTALAVAELRGAIVYEGAKNGVKIFEYTPLEIKVAVTGYGRADKKQMISLIPRLVKLPNKPKRLDDEFDAIATAITCLAREKLSYPHH</sequence>
<evidence type="ECO:0000256" key="6">
    <source>
        <dbReference type="ARBA" id="ARBA00022763"/>
    </source>
</evidence>
<evidence type="ECO:0000313" key="15">
    <source>
        <dbReference type="EMBL" id="OHB04342.1"/>
    </source>
</evidence>
<comment type="cofactor">
    <cofactor evidence="13">
        <name>Mg(2+)</name>
        <dbReference type="ChEBI" id="CHEBI:18420"/>
    </cofactor>
    <text evidence="13">Binds 2 Mg(2+) ion per subunit.</text>
</comment>
<evidence type="ECO:0000256" key="9">
    <source>
        <dbReference type="ARBA" id="ARBA00023125"/>
    </source>
</evidence>
<dbReference type="GO" id="GO:0008821">
    <property type="term" value="F:crossover junction DNA endonuclease activity"/>
    <property type="evidence" value="ECO:0007669"/>
    <property type="project" value="UniProtKB-UniRule"/>
</dbReference>
<feature type="active site" evidence="13">
    <location>
        <position position="14"/>
    </location>
</feature>
<dbReference type="PANTHER" id="PTHR30194">
    <property type="entry name" value="CROSSOVER JUNCTION ENDODEOXYRIBONUCLEASE RUVC"/>
    <property type="match status" value="1"/>
</dbReference>
<dbReference type="InterPro" id="IPR002176">
    <property type="entry name" value="X-over_junc_endoDNase_RuvC"/>
</dbReference>